<sequence>MNRRYKKKLLNVSAIKEEIPGSEPGACSIGSCTHLLRGGKTIEVISRVVGLLQLTDKQGLWTITEPVGGQHSYKPPIDGICYELGPYRHLIRSIRKGQSRGASFSKYCCCKVLLVSVGGGDAPLLE</sequence>
<gene>
    <name evidence="2" type="primary">LOC107954003</name>
</gene>
<accession>A0ABM3AD05</accession>
<name>A0ABM3AD05_GOSHI</name>
<dbReference type="RefSeq" id="XP_040952744.1">
    <property type="nucleotide sequence ID" value="XM_041096810.1"/>
</dbReference>
<reference evidence="1" key="1">
    <citation type="journal article" date="2020" name="Nat. Genet.">
        <title>Genomic diversifications of five Gossypium allopolyploid species and their impact on cotton improvement.</title>
        <authorList>
            <person name="Chen Z.J."/>
            <person name="Sreedasyam A."/>
            <person name="Ando A."/>
            <person name="Song Q."/>
            <person name="De Santiago L.M."/>
            <person name="Hulse-Kemp A.M."/>
            <person name="Ding M."/>
            <person name="Ye W."/>
            <person name="Kirkbride R.C."/>
            <person name="Jenkins J."/>
            <person name="Plott C."/>
            <person name="Lovell J."/>
            <person name="Lin Y.M."/>
            <person name="Vaughn R."/>
            <person name="Liu B."/>
            <person name="Simpson S."/>
            <person name="Scheffler B.E."/>
            <person name="Wen L."/>
            <person name="Saski C.A."/>
            <person name="Grover C.E."/>
            <person name="Hu G."/>
            <person name="Conover J.L."/>
            <person name="Carlson J.W."/>
            <person name="Shu S."/>
            <person name="Boston L.B."/>
            <person name="Williams M."/>
            <person name="Peterson D.G."/>
            <person name="McGee K."/>
            <person name="Jones D.C."/>
            <person name="Wendel J.F."/>
            <person name="Stelly D.M."/>
            <person name="Grimwood J."/>
            <person name="Schmutz J."/>
        </authorList>
    </citation>
    <scope>NUCLEOTIDE SEQUENCE [LARGE SCALE GENOMIC DNA]</scope>
    <source>
        <strain evidence="1">cv. TM-1</strain>
    </source>
</reference>
<reference evidence="2" key="2">
    <citation type="submission" date="2025-08" db="UniProtKB">
        <authorList>
            <consortium name="RefSeq"/>
        </authorList>
    </citation>
    <scope>IDENTIFICATION</scope>
</reference>
<dbReference type="Proteomes" id="UP000818029">
    <property type="component" value="Chromosome D07"/>
</dbReference>
<evidence type="ECO:0000313" key="2">
    <source>
        <dbReference type="RefSeq" id="XP_040952744.1"/>
    </source>
</evidence>
<protein>
    <submittedName>
        <fullName evidence="2">Uncharacterized protein</fullName>
    </submittedName>
</protein>
<organism evidence="1 2">
    <name type="scientific">Gossypium hirsutum</name>
    <name type="common">Upland cotton</name>
    <name type="synonym">Gossypium mexicanum</name>
    <dbReference type="NCBI Taxonomy" id="3635"/>
    <lineage>
        <taxon>Eukaryota</taxon>
        <taxon>Viridiplantae</taxon>
        <taxon>Streptophyta</taxon>
        <taxon>Embryophyta</taxon>
        <taxon>Tracheophyta</taxon>
        <taxon>Spermatophyta</taxon>
        <taxon>Magnoliopsida</taxon>
        <taxon>eudicotyledons</taxon>
        <taxon>Gunneridae</taxon>
        <taxon>Pentapetalae</taxon>
        <taxon>rosids</taxon>
        <taxon>malvids</taxon>
        <taxon>Malvales</taxon>
        <taxon>Malvaceae</taxon>
        <taxon>Malvoideae</taxon>
        <taxon>Gossypium</taxon>
    </lineage>
</organism>
<dbReference type="GeneID" id="107954003"/>
<proteinExistence type="predicted"/>
<evidence type="ECO:0000313" key="1">
    <source>
        <dbReference type="Proteomes" id="UP000818029"/>
    </source>
</evidence>
<keyword evidence="1" id="KW-1185">Reference proteome</keyword>